<dbReference type="AlphaFoldDB" id="A0A0G2I6V7"/>
<dbReference type="Proteomes" id="UP000034164">
    <property type="component" value="Unassembled WGS sequence"/>
</dbReference>
<evidence type="ECO:0000256" key="6">
    <source>
        <dbReference type="ARBA" id="ARBA00023163"/>
    </source>
</evidence>
<dbReference type="InterPro" id="IPR036864">
    <property type="entry name" value="Zn2-C6_fun-type_DNA-bd_sf"/>
</dbReference>
<sequence>MQTISRKRKVSSCIPCYRRKQKCNRQYPCNNCARRRRPEECVYYPSGTIQSAIPSLKTCEQPEQSDSHRRTGDGAGPISPDMPSDLAIIESPTSNLWLSLLAEVFGYSEDSQTNTMALLRRIDLHEEEENQNGEGQDLSPETAIKVQQNLDRMPDRATLDFLVRYFVAEVNWMDQLVHIPWFLEQYQQWWTVKRPSSAFWIEFAALLLRICSYASQFSPSPFHTIESIRGMPLGDIRKVCDDVADNLASICAPLNPRGGLLRVQHLAIAGLKSLCEGRANDFRDKMRCAIHAAQRIGMDKDDTPLIPDMDEIEKEMRRRIFCNLYIWDSFVSRQLDRPATLCSYLGPEKMPRMRLGPDVDGAQCLEEFTERILQARLANFWKSTGPNLGSEYDIILAEERYEKLCSDFLATLPSAFALQPDKRWDGRLPMLRHQREILHITIFESLCYNFRPVLLQDLSQVQCLPKYKQALLSSQRKALAVAAQRVLKGTSTLHALMGNSQTRFLRIILPTFEAAVLLVNLCMDPDFPRQDETHGPSPIRVDPLGAGMVNLKREECMQAVSDALKRLQMLGEVSNVAEVGAKTLAQLHRNFMRRSASGGAQGKENDLTLVNDSSTEAGKASSNMYTSKHPDPDPDIDTGSQLRDIPTTVTAFDVVNTN</sequence>
<feature type="domain" description="Zn(2)-C6 fungal-type" evidence="11">
    <location>
        <begin position="12"/>
        <end position="43"/>
    </location>
</feature>
<keyword evidence="5" id="KW-0238">DNA-binding</keyword>
<reference evidence="13" key="1">
    <citation type="journal article" date="2015" name="PLoS Genet.">
        <title>The dynamic genome and transcriptome of the human fungal pathogen Blastomyces and close relative Emmonsia.</title>
        <authorList>
            <person name="Munoz J.F."/>
            <person name="Gauthier G.M."/>
            <person name="Desjardins C.A."/>
            <person name="Gallo J.E."/>
            <person name="Holder J."/>
            <person name="Sullivan T.D."/>
            <person name="Marty A.J."/>
            <person name="Carmen J.C."/>
            <person name="Chen Z."/>
            <person name="Ding L."/>
            <person name="Gujja S."/>
            <person name="Magrini V."/>
            <person name="Misas E."/>
            <person name="Mitreva M."/>
            <person name="Priest M."/>
            <person name="Saif S."/>
            <person name="Whiston E.A."/>
            <person name="Young S."/>
            <person name="Zeng Q."/>
            <person name="Goldman W.E."/>
            <person name="Mardis E.R."/>
            <person name="Taylor J.W."/>
            <person name="McEwen J.G."/>
            <person name="Clay O.K."/>
            <person name="Klein B.S."/>
            <person name="Cuomo C.A."/>
        </authorList>
    </citation>
    <scope>NUCLEOTIDE SEQUENCE [LARGE SCALE GENOMIC DNA]</scope>
    <source>
        <strain evidence="13">UAMH 3008</strain>
    </source>
</reference>
<comment type="function">
    <text evidence="9">Transcription factor that specifically regulates the neosartoricin B biosynthesis gene cluster.</text>
</comment>
<dbReference type="Pfam" id="PF04082">
    <property type="entry name" value="Fungal_trans"/>
    <property type="match status" value="1"/>
</dbReference>
<evidence type="ECO:0000256" key="1">
    <source>
        <dbReference type="ARBA" id="ARBA00004123"/>
    </source>
</evidence>
<evidence type="ECO:0000256" key="8">
    <source>
        <dbReference type="ARBA" id="ARBA00031692"/>
    </source>
</evidence>
<keyword evidence="4" id="KW-0805">Transcription regulation</keyword>
<keyword evidence="6" id="KW-0804">Transcription</keyword>
<keyword evidence="7" id="KW-0539">Nucleus</keyword>
<dbReference type="PROSITE" id="PS50048">
    <property type="entry name" value="ZN2_CY6_FUNGAL_2"/>
    <property type="match status" value="1"/>
</dbReference>
<feature type="region of interest" description="Disordered" evidence="10">
    <location>
        <begin position="615"/>
        <end position="642"/>
    </location>
</feature>
<dbReference type="SMART" id="SM00066">
    <property type="entry name" value="GAL4"/>
    <property type="match status" value="1"/>
</dbReference>
<dbReference type="GO" id="GO:0003677">
    <property type="term" value="F:DNA binding"/>
    <property type="evidence" value="ECO:0007669"/>
    <property type="project" value="UniProtKB-KW"/>
</dbReference>
<gene>
    <name evidence="12" type="ORF">EMCG_08293</name>
</gene>
<dbReference type="GO" id="GO:0000981">
    <property type="term" value="F:DNA-binding transcription factor activity, RNA polymerase II-specific"/>
    <property type="evidence" value="ECO:0007669"/>
    <property type="project" value="InterPro"/>
</dbReference>
<dbReference type="PANTHER" id="PTHR31001:SF87">
    <property type="entry name" value="COL-21"/>
    <property type="match status" value="1"/>
</dbReference>
<evidence type="ECO:0000256" key="10">
    <source>
        <dbReference type="SAM" id="MobiDB-lite"/>
    </source>
</evidence>
<feature type="region of interest" description="Disordered" evidence="10">
    <location>
        <begin position="57"/>
        <end position="81"/>
    </location>
</feature>
<evidence type="ECO:0000256" key="7">
    <source>
        <dbReference type="ARBA" id="ARBA00023242"/>
    </source>
</evidence>
<dbReference type="EMBL" id="LCZI01000552">
    <property type="protein sequence ID" value="KKZ65950.1"/>
    <property type="molecule type" value="Genomic_DNA"/>
</dbReference>
<organism evidence="12 13">
    <name type="scientific">[Emmonsia] crescens</name>
    <dbReference type="NCBI Taxonomy" id="73230"/>
    <lineage>
        <taxon>Eukaryota</taxon>
        <taxon>Fungi</taxon>
        <taxon>Dikarya</taxon>
        <taxon>Ascomycota</taxon>
        <taxon>Pezizomycotina</taxon>
        <taxon>Eurotiomycetes</taxon>
        <taxon>Eurotiomycetidae</taxon>
        <taxon>Onygenales</taxon>
        <taxon>Ajellomycetaceae</taxon>
        <taxon>Emergomyces</taxon>
    </lineage>
</organism>
<accession>A0A0G2I6V7</accession>
<evidence type="ECO:0000256" key="5">
    <source>
        <dbReference type="ARBA" id="ARBA00023125"/>
    </source>
</evidence>
<name>A0A0G2I6V7_9EURO</name>
<dbReference type="GO" id="GO:0006351">
    <property type="term" value="P:DNA-templated transcription"/>
    <property type="evidence" value="ECO:0007669"/>
    <property type="project" value="InterPro"/>
</dbReference>
<evidence type="ECO:0000256" key="2">
    <source>
        <dbReference type="ARBA" id="ARBA00018346"/>
    </source>
</evidence>
<dbReference type="GO" id="GO:0008270">
    <property type="term" value="F:zinc ion binding"/>
    <property type="evidence" value="ECO:0007669"/>
    <property type="project" value="InterPro"/>
</dbReference>
<dbReference type="Gene3D" id="4.10.240.10">
    <property type="entry name" value="Zn(2)-C6 fungal-type DNA-binding domain"/>
    <property type="match status" value="1"/>
</dbReference>
<dbReference type="SUPFAM" id="SSF57701">
    <property type="entry name" value="Zn2/Cys6 DNA-binding domain"/>
    <property type="match status" value="1"/>
</dbReference>
<evidence type="ECO:0000256" key="4">
    <source>
        <dbReference type="ARBA" id="ARBA00023015"/>
    </source>
</evidence>
<evidence type="ECO:0000313" key="12">
    <source>
        <dbReference type="EMBL" id="KKZ65950.1"/>
    </source>
</evidence>
<evidence type="ECO:0000256" key="3">
    <source>
        <dbReference type="ARBA" id="ARBA00022723"/>
    </source>
</evidence>
<dbReference type="GO" id="GO:0005634">
    <property type="term" value="C:nucleus"/>
    <property type="evidence" value="ECO:0007669"/>
    <property type="project" value="UniProtKB-SubCell"/>
</dbReference>
<dbReference type="VEuPathDB" id="FungiDB:EMCG_08293"/>
<comment type="caution">
    <text evidence="12">The sequence shown here is derived from an EMBL/GenBank/DDBJ whole genome shotgun (WGS) entry which is preliminary data.</text>
</comment>
<dbReference type="InterPro" id="IPR050613">
    <property type="entry name" value="Sec_Metabolite_Reg"/>
</dbReference>
<protein>
    <recommendedName>
        <fullName evidence="2">C6 finger domain transcription factor nscR</fullName>
    </recommendedName>
    <alternativeName>
        <fullName evidence="8">Neosartiricin B biosynthesis protein R</fullName>
    </alternativeName>
</protein>
<proteinExistence type="predicted"/>
<dbReference type="InterPro" id="IPR001138">
    <property type="entry name" value="Zn2Cys6_DnaBD"/>
</dbReference>
<dbReference type="OrthoDB" id="5344325at2759"/>
<dbReference type="Pfam" id="PF00172">
    <property type="entry name" value="Zn_clus"/>
    <property type="match status" value="1"/>
</dbReference>
<dbReference type="CDD" id="cd12148">
    <property type="entry name" value="fungal_TF_MHR"/>
    <property type="match status" value="1"/>
</dbReference>
<dbReference type="CDD" id="cd00067">
    <property type="entry name" value="GAL4"/>
    <property type="match status" value="1"/>
</dbReference>
<evidence type="ECO:0000313" key="13">
    <source>
        <dbReference type="Proteomes" id="UP000034164"/>
    </source>
</evidence>
<dbReference type="InterPro" id="IPR007219">
    <property type="entry name" value="XnlR_reg_dom"/>
</dbReference>
<feature type="compositionally biased region" description="Polar residues" evidence="10">
    <location>
        <begin position="615"/>
        <end position="626"/>
    </location>
</feature>
<comment type="subcellular location">
    <subcellularLocation>
        <location evidence="1">Nucleus</location>
    </subcellularLocation>
</comment>
<evidence type="ECO:0000259" key="11">
    <source>
        <dbReference type="PROSITE" id="PS50048"/>
    </source>
</evidence>
<evidence type="ECO:0000256" key="9">
    <source>
        <dbReference type="ARBA" id="ARBA00045154"/>
    </source>
</evidence>
<keyword evidence="3" id="KW-0479">Metal-binding</keyword>
<dbReference type="PANTHER" id="PTHR31001">
    <property type="entry name" value="UNCHARACTERIZED TRANSCRIPTIONAL REGULATORY PROTEIN"/>
    <property type="match status" value="1"/>
</dbReference>